<comment type="caution">
    <text evidence="11">The sequence shown here is derived from an EMBL/GenBank/DDBJ whole genome shotgun (WGS) entry which is preliminary data.</text>
</comment>
<dbReference type="Pfam" id="PF05572">
    <property type="entry name" value="Peptidase_M43"/>
    <property type="match status" value="1"/>
</dbReference>
<comment type="similarity">
    <text evidence="1">Belongs to the peptidase M43B family.</text>
</comment>
<gene>
    <name evidence="11" type="ORF">PIIN_10588</name>
</gene>
<feature type="chain" id="PRO_5003468959" evidence="9">
    <location>
        <begin position="21"/>
        <end position="282"/>
    </location>
</feature>
<evidence type="ECO:0000256" key="8">
    <source>
        <dbReference type="ARBA" id="ARBA00023157"/>
    </source>
</evidence>
<keyword evidence="8" id="KW-1015">Disulfide bond</keyword>
<dbReference type="HOGENOM" id="CLU_048726_1_1_1"/>
<keyword evidence="4 9" id="KW-0732">Signal</keyword>
<evidence type="ECO:0000313" key="12">
    <source>
        <dbReference type="Proteomes" id="UP000007148"/>
    </source>
</evidence>
<feature type="domain" description="Peptidase M43 pregnancy-associated plasma-A" evidence="10">
    <location>
        <begin position="184"/>
        <end position="255"/>
    </location>
</feature>
<protein>
    <submittedName>
        <fullName evidence="11">Related to metalloprotease MEP1</fullName>
    </submittedName>
</protein>
<dbReference type="PANTHER" id="PTHR47466">
    <property type="match status" value="1"/>
</dbReference>
<evidence type="ECO:0000313" key="11">
    <source>
        <dbReference type="EMBL" id="CCA76597.1"/>
    </source>
</evidence>
<reference evidence="11 12" key="1">
    <citation type="journal article" date="2011" name="PLoS Pathog.">
        <title>Endophytic Life Strategies Decoded by Genome and Transcriptome Analyses of the Mutualistic Root Symbiont Piriformospora indica.</title>
        <authorList>
            <person name="Zuccaro A."/>
            <person name="Lahrmann U."/>
            <person name="Guldener U."/>
            <person name="Langen G."/>
            <person name="Pfiffi S."/>
            <person name="Biedenkopf D."/>
            <person name="Wong P."/>
            <person name="Samans B."/>
            <person name="Grimm C."/>
            <person name="Basiewicz M."/>
            <person name="Murat C."/>
            <person name="Martin F."/>
            <person name="Kogel K.H."/>
        </authorList>
    </citation>
    <scope>NUCLEOTIDE SEQUENCE [LARGE SCALE GENOMIC DNA]</scope>
    <source>
        <strain evidence="11 12">DSM 11827</strain>
    </source>
</reference>
<dbReference type="eggNOG" id="ENOG502RYKG">
    <property type="taxonomic scope" value="Eukaryota"/>
</dbReference>
<sequence length="282" mass="30961">MHLPLLFAFIISFWLASATSSDTENRQCGMHVDGSEVHRIQQEVSSMNSTSRADDDARLNPIPIAWHVIYSSLWGTATSGNVPQARINAAVSALNSHFAGTGISFYLQSVSRNWQSTWYSGATKGSQAEIQMKNALYAGGKRTLNVYSVGTSTLGYGGPWPWDYYKNPKLDGVVIKHTTMPGGSETNYNQGKWLTHVVGHWIGLFDVFEGLSCSGIGDAVNDTPMQRTPSYGCPAGKDSCPNSWGVDSIHNYMDFTFDRPDLPTGRWYSQGSSSKDIALDWP</sequence>
<dbReference type="GO" id="GO:0006508">
    <property type="term" value="P:proteolysis"/>
    <property type="evidence" value="ECO:0007669"/>
    <property type="project" value="UniProtKB-KW"/>
</dbReference>
<keyword evidence="3" id="KW-0479">Metal-binding</keyword>
<name>G4TZ54_SERID</name>
<feature type="signal peptide" evidence="9">
    <location>
        <begin position="1"/>
        <end position="20"/>
    </location>
</feature>
<dbReference type="InterPro" id="IPR008754">
    <property type="entry name" value="Peptidase_M43"/>
</dbReference>
<evidence type="ECO:0000256" key="2">
    <source>
        <dbReference type="ARBA" id="ARBA00022670"/>
    </source>
</evidence>
<evidence type="ECO:0000259" key="10">
    <source>
        <dbReference type="Pfam" id="PF05572"/>
    </source>
</evidence>
<dbReference type="AlphaFoldDB" id="G4TZ54"/>
<evidence type="ECO:0000256" key="9">
    <source>
        <dbReference type="SAM" id="SignalP"/>
    </source>
</evidence>
<organism evidence="11 12">
    <name type="scientific">Serendipita indica (strain DSM 11827)</name>
    <name type="common">Root endophyte fungus</name>
    <name type="synonym">Piriformospora indica</name>
    <dbReference type="NCBI Taxonomy" id="1109443"/>
    <lineage>
        <taxon>Eukaryota</taxon>
        <taxon>Fungi</taxon>
        <taxon>Dikarya</taxon>
        <taxon>Basidiomycota</taxon>
        <taxon>Agaricomycotina</taxon>
        <taxon>Agaricomycetes</taxon>
        <taxon>Sebacinales</taxon>
        <taxon>Serendipitaceae</taxon>
        <taxon>Serendipita</taxon>
    </lineage>
</organism>
<dbReference type="CDD" id="cd04275">
    <property type="entry name" value="ZnMc_pappalysin_like"/>
    <property type="match status" value="1"/>
</dbReference>
<evidence type="ECO:0000256" key="6">
    <source>
        <dbReference type="ARBA" id="ARBA00022833"/>
    </source>
</evidence>
<dbReference type="Gene3D" id="3.40.390.10">
    <property type="entry name" value="Collagenase (Catalytic Domain)"/>
    <property type="match status" value="1"/>
</dbReference>
<dbReference type="SUPFAM" id="SSF55486">
    <property type="entry name" value="Metalloproteases ('zincins'), catalytic domain"/>
    <property type="match status" value="1"/>
</dbReference>
<dbReference type="EMBL" id="CAFZ01000856">
    <property type="protein sequence ID" value="CCA76597.1"/>
    <property type="molecule type" value="Genomic_DNA"/>
</dbReference>
<evidence type="ECO:0000256" key="7">
    <source>
        <dbReference type="ARBA" id="ARBA00023049"/>
    </source>
</evidence>
<evidence type="ECO:0000256" key="4">
    <source>
        <dbReference type="ARBA" id="ARBA00022729"/>
    </source>
</evidence>
<evidence type="ECO:0000256" key="3">
    <source>
        <dbReference type="ARBA" id="ARBA00022723"/>
    </source>
</evidence>
<dbReference type="GO" id="GO:0046872">
    <property type="term" value="F:metal ion binding"/>
    <property type="evidence" value="ECO:0007669"/>
    <property type="project" value="UniProtKB-KW"/>
</dbReference>
<keyword evidence="6" id="KW-0862">Zinc</keyword>
<keyword evidence="2 11" id="KW-0645">Protease</keyword>
<dbReference type="Proteomes" id="UP000007148">
    <property type="component" value="Unassembled WGS sequence"/>
</dbReference>
<evidence type="ECO:0000256" key="5">
    <source>
        <dbReference type="ARBA" id="ARBA00022801"/>
    </source>
</evidence>
<keyword evidence="7 11" id="KW-0482">Metalloprotease</keyword>
<dbReference type="OrthoDB" id="536211at2759"/>
<accession>G4TZ54</accession>
<evidence type="ECO:0000256" key="1">
    <source>
        <dbReference type="ARBA" id="ARBA00008721"/>
    </source>
</evidence>
<dbReference type="InterPro" id="IPR024079">
    <property type="entry name" value="MetalloPept_cat_dom_sf"/>
</dbReference>
<proteinExistence type="inferred from homology"/>
<keyword evidence="12" id="KW-1185">Reference proteome</keyword>
<dbReference type="GO" id="GO:0008237">
    <property type="term" value="F:metallopeptidase activity"/>
    <property type="evidence" value="ECO:0007669"/>
    <property type="project" value="UniProtKB-KW"/>
</dbReference>
<keyword evidence="5" id="KW-0378">Hydrolase</keyword>
<dbReference type="PANTHER" id="PTHR47466:SF1">
    <property type="entry name" value="METALLOPROTEASE MEP1 (AFU_ORTHOLOGUE AFUA_1G07730)-RELATED"/>
    <property type="match status" value="1"/>
</dbReference>
<dbReference type="InParanoid" id="G4TZ54"/>